<dbReference type="GO" id="GO:0008270">
    <property type="term" value="F:zinc ion binding"/>
    <property type="evidence" value="ECO:0007669"/>
    <property type="project" value="UniProtKB-KW"/>
</dbReference>
<dbReference type="InterPro" id="IPR057670">
    <property type="entry name" value="SH3_retrovirus"/>
</dbReference>
<proteinExistence type="predicted"/>
<dbReference type="InterPro" id="IPR013103">
    <property type="entry name" value="RVT_2"/>
</dbReference>
<keyword evidence="3" id="KW-0863">Zinc-finger</keyword>
<dbReference type="PROSITE" id="PS50158">
    <property type="entry name" value="ZF_CCHC"/>
    <property type="match status" value="1"/>
</dbReference>
<keyword evidence="2" id="KW-0378">Hydrolase</keyword>
<feature type="region of interest" description="Disordered" evidence="5">
    <location>
        <begin position="1289"/>
        <end position="1309"/>
    </location>
</feature>
<keyword evidence="4" id="KW-0175">Coiled coil</keyword>
<dbReference type="GO" id="GO:0016787">
    <property type="term" value="F:hydrolase activity"/>
    <property type="evidence" value="ECO:0007669"/>
    <property type="project" value="UniProtKB-KW"/>
</dbReference>
<feature type="region of interest" description="Disordered" evidence="5">
    <location>
        <begin position="2078"/>
        <end position="2127"/>
    </location>
</feature>
<name>A0A6L2J0V2_TANCI</name>
<sequence>MISIDGTGWDWSYIAEEDEASKNHAFVADEEEVPTEYALMAKSSSSSYNETLDKDKKGMGFNEYYDVLPHPAQVYSPPKKDLSWMGLPEFVDDTVTDYTRVTPSIDVSKSISKELEERWKSNNPSLFEQGGSSGNVVSKPMIKLMKESGCPNVTKVNNTKNARKPTVKYAEIAVLLKSSTKPIAINRPFSTARPTLNSAQPKMTSFVKITHLNVKRPFERKPTAKNKVWVPTVRPKIPTVGSKVLAAKPTIAADKGNKGKAVKASTRWIWKPKQNSYGQGLNFNGVSGTFKKYQYIDTQGRFKSDSSCSRHITGNKSYLSGYEPFNEGYVLFGHGRGKITGIKREFSNARTLQQNDVAKRRNKTLIEAARTMVLVIKPHNKTPYELFNKRSPAIGFLRPFGYHVMILNTLDHLGKFDAKGDEGYFVGYSLSSKAFRVFNKRTKKIEENLHVDFLENRSIEKRTGPDWLFDIDTLTNSMNYVPVVVAGISSTNISGTKEDVHQVVKEKESPQRFIAFPNWFHEAQMETSNEAAKKDDAIQENNAIQKDIKVSTNDSFELASSSIVETEVPTVSTPVPMGSLSIPPVTSSVPIIISRGGSSYVEPLPLGNAMSFENSPTPTLRIHKDHPKSQIIGPIDTPVQTRQKTKNMDEQSFIATIHQKTNFDLLQYCLFSCFLSQEEPKKIVDALKDPSWVEAMQQELLQFKIQNVWILVDCPKGVRPIRTKWVLKNKKDERGIVIRNKARLVVQGHTQEEGIEYEEVFTPVARIEAIRLFLAYASYIGFTVYQMDVKSAFLYGTIDEEMCREFEALMHDKFQMSAMGELNFFLGLQVLQKKDGIFLLQDKYVGDILKKFGYTDIRSMIGSLMYLTASRPDIMFATIVATSTNKAEYVAAASGCGQVPWIQNQLLDYGVKIMDGETKIIAKVNGRQRTVSESSIRRHLKLNDEEGIITLPDNETAFPTGDARYGEAFPTVTSFDVGQDKENIAKTYAMPLKHHQGLLLLVVSQDMKITQLKTRVKTLKDNEKRREEFALDDAPNTGGWIKGRIYEMANVLGTLGAANILASRGLRSGFTTASLLVATASTVVSLAVATASGSFPTVIFTTASVATQTTRVTRSSRGVVIESSSLIYVNIPSISKKDKGKGKMTEPEQPTKEKMMIADLDRINEMVLKYLSEYKQAKAGLSHDEKVELIDELLMYQWHLAQIKKYQAQQNKPATKTERKDFYMLILKSNAGWKAKDFKGITFEQIKEKFIPVWEKMQDFVPINSKLESERLKRPGIQLGKESFKKLKTTEALGTEPTQEQQSKEPKELSEEELKKMIELVPAEELYIKALQVPQPSSPTHTHVADKAASTGVDVRHEGAATTVTSLDAGHGSDRVIALEPDLQQTKKVYSTVFTKIIMKGRKIDAIDQDPDISLVQHDAEVRRRHEQEIKFETKDISTAKTLVYIRRSASKDKGKGIMTEYEPEQTTTKLQQRQEKTGYEVAIRLQEQLDEKERQSIAKVHEEASSFNVVEWEDIQAKIEADEELALRIQAEERENILKMKKQHFFLKDKDLQESKDPQVEVILNGDSPILTRVIEGVVQPVAPTTVEQRLARKNELKARDTLLMDLTDKHQLKFNIHKDAKTLMEAIAKSTNESVSVVASVSTASPKSNSLHLENDNLKQIDADDLEEMDLKWQMAMLPMRARRFLQKTERNLGANGTTSIGFDMLKVKCNNCHRRGHFARECMSPKDIRRNVPVEPQKRNVLVETSTSNALVLQYDGVGSYDWSFQAKKEPTNYALMAFTSSSSSNSDNEKFEKAEQERDELKLKLEKFQTSLKNLSQLLASQTNDKTRLGYDNQVFTSSMFDCDEMFSYESDVTMPASPVYDRYHSGEGYHAVPPPYTGTFMPPKPDLVFHDAPNVNETIHTAFNVKLSPTKPDKNLPHSHSPSVPIIEDWDSDSEDAYAAEPTQNALSFVQPTKQVKPLRPSVKPAKHLIPANHPKKDFPKSKGHINSRNRKACFVCKSMTHLINDRDYYEKKIAQTPARNHAQRGNHLYYAKMTHPNPQRYAVPTTVLTMSKLVPLTAARLVTTVVPHHNVTRPRPAKTVVTKPLSPPRRTINRSSSPKPSNFPHKVTTVKAHKGNPHHALKDKGVIDSGCLRHMIGNMSYLTNFEEINGGYISFGRNPKGRKITGKGKISTEEIYVTWAHLEKIRTRLRNCTKIHQEVLFSERGDDVASIKRRLRDLYGDGVWILATTRVNKRQIQTQESKVDIGKALDTGLVVTNNNGTASEKHDTSSTYGNDTNAEDADNKRVNNKEPMVEVHLTAEHNVLVKRQQHAEQPEFSYEGRADQDAEQWDSQLIKKTAMASADNNSSPDPQRKMTSKYFCLELGYKENKDLAMVIKLKRVFKVKQDEFREVLKYKERLIAKGYRQKEGINFKESFAPVVHIEAIRIFVSNAANKNMTIYQMDVKITFLNDELREEVYVSQLKGFIDLDNHTHVYKSKKSLHGLKQALRACMHVCSVSGKAYRKAFTCRKIDISIPKRHHEYGPLHSRSKHIDVRYHFIKEQVKNDVIELYFVRTEYQLADIFTKALPRERFEFLINKLGLKSMSPETLKSLVEENEG</sequence>
<evidence type="ECO:0000256" key="5">
    <source>
        <dbReference type="SAM" id="MobiDB-lite"/>
    </source>
</evidence>
<dbReference type="CDD" id="cd09272">
    <property type="entry name" value="RNase_HI_RT_Ty1"/>
    <property type="match status" value="1"/>
</dbReference>
<dbReference type="GO" id="GO:0003676">
    <property type="term" value="F:nucleic acid binding"/>
    <property type="evidence" value="ECO:0007669"/>
    <property type="project" value="InterPro"/>
</dbReference>
<organism evidence="7">
    <name type="scientific">Tanacetum cinerariifolium</name>
    <name type="common">Dalmatian daisy</name>
    <name type="synonym">Chrysanthemum cinerariifolium</name>
    <dbReference type="NCBI Taxonomy" id="118510"/>
    <lineage>
        <taxon>Eukaryota</taxon>
        <taxon>Viridiplantae</taxon>
        <taxon>Streptophyta</taxon>
        <taxon>Embryophyta</taxon>
        <taxon>Tracheophyta</taxon>
        <taxon>Spermatophyta</taxon>
        <taxon>Magnoliopsida</taxon>
        <taxon>eudicotyledons</taxon>
        <taxon>Gunneridae</taxon>
        <taxon>Pentapetalae</taxon>
        <taxon>asterids</taxon>
        <taxon>campanulids</taxon>
        <taxon>Asterales</taxon>
        <taxon>Asteraceae</taxon>
        <taxon>Asteroideae</taxon>
        <taxon>Anthemideae</taxon>
        <taxon>Anthemidinae</taxon>
        <taxon>Tanacetum</taxon>
    </lineage>
</organism>
<evidence type="ECO:0000256" key="4">
    <source>
        <dbReference type="SAM" id="Coils"/>
    </source>
</evidence>
<feature type="domain" description="CCHC-type" evidence="6">
    <location>
        <begin position="1711"/>
        <end position="1725"/>
    </location>
</feature>
<gene>
    <name evidence="7" type="ORF">Tci_002611</name>
</gene>
<protein>
    <recommendedName>
        <fullName evidence="6">CCHC-type domain-containing protein</fullName>
    </recommendedName>
</protein>
<evidence type="ECO:0000256" key="3">
    <source>
        <dbReference type="PROSITE-ProRule" id="PRU00047"/>
    </source>
</evidence>
<dbReference type="PANTHER" id="PTHR42648:SF32">
    <property type="entry name" value="RIBONUCLEASE H-LIKE DOMAIN, GAG-PRE-INTEGRASE DOMAIN PROTEIN-RELATED"/>
    <property type="match status" value="1"/>
</dbReference>
<dbReference type="SUPFAM" id="SSF57756">
    <property type="entry name" value="Retrovirus zinc finger-like domains"/>
    <property type="match status" value="1"/>
</dbReference>
<evidence type="ECO:0000259" key="6">
    <source>
        <dbReference type="PROSITE" id="PS50158"/>
    </source>
</evidence>
<evidence type="ECO:0000256" key="1">
    <source>
        <dbReference type="ARBA" id="ARBA00022723"/>
    </source>
</evidence>
<keyword evidence="3" id="KW-0862">Zinc</keyword>
<feature type="coiled-coil region" evidence="4">
    <location>
        <begin position="1788"/>
        <end position="1829"/>
    </location>
</feature>
<feature type="region of interest" description="Disordered" evidence="5">
    <location>
        <begin position="2263"/>
        <end position="2288"/>
    </location>
</feature>
<comment type="caution">
    <text evidence="7">The sequence shown here is derived from an EMBL/GenBank/DDBJ whole genome shotgun (WGS) entry which is preliminary data.</text>
</comment>
<dbReference type="PANTHER" id="PTHR42648">
    <property type="entry name" value="TRANSPOSASE, PUTATIVE-RELATED"/>
    <property type="match status" value="1"/>
</dbReference>
<dbReference type="EMBL" id="BKCJ010000173">
    <property type="protein sequence ID" value="GEU30633.1"/>
    <property type="molecule type" value="Genomic_DNA"/>
</dbReference>
<dbReference type="Pfam" id="PF07727">
    <property type="entry name" value="RVT_2"/>
    <property type="match status" value="2"/>
</dbReference>
<dbReference type="InterPro" id="IPR039537">
    <property type="entry name" value="Retrotran_Ty1/copia-like"/>
</dbReference>
<dbReference type="Pfam" id="PF25597">
    <property type="entry name" value="SH3_retrovirus"/>
    <property type="match status" value="1"/>
</dbReference>
<feature type="region of interest" description="Disordered" evidence="5">
    <location>
        <begin position="1971"/>
        <end position="1990"/>
    </location>
</feature>
<evidence type="ECO:0000256" key="2">
    <source>
        <dbReference type="ARBA" id="ARBA00022801"/>
    </source>
</evidence>
<accession>A0A6L2J0V2</accession>
<reference evidence="7" key="1">
    <citation type="journal article" date="2019" name="Sci. Rep.">
        <title>Draft genome of Tanacetum cinerariifolium, the natural source of mosquito coil.</title>
        <authorList>
            <person name="Yamashiro T."/>
            <person name="Shiraishi A."/>
            <person name="Satake H."/>
            <person name="Nakayama K."/>
        </authorList>
    </citation>
    <scope>NUCLEOTIDE SEQUENCE</scope>
</reference>
<dbReference type="InterPro" id="IPR036875">
    <property type="entry name" value="Znf_CCHC_sf"/>
</dbReference>
<dbReference type="Gene3D" id="4.10.60.10">
    <property type="entry name" value="Zinc finger, CCHC-type"/>
    <property type="match status" value="1"/>
</dbReference>
<evidence type="ECO:0000313" key="7">
    <source>
        <dbReference type="EMBL" id="GEU30633.1"/>
    </source>
</evidence>
<keyword evidence="1" id="KW-0479">Metal-binding</keyword>
<dbReference type="InterPro" id="IPR001878">
    <property type="entry name" value="Znf_CCHC"/>
</dbReference>